<organism evidence="2 3">
    <name type="scientific">Dehalococcoides mccartyi</name>
    <dbReference type="NCBI Taxonomy" id="61435"/>
    <lineage>
        <taxon>Bacteria</taxon>
        <taxon>Bacillati</taxon>
        <taxon>Chloroflexota</taxon>
        <taxon>Dehalococcoidia</taxon>
        <taxon>Dehalococcoidales</taxon>
        <taxon>Dehalococcoidaceae</taxon>
        <taxon>Dehalococcoides</taxon>
    </lineage>
</organism>
<dbReference type="SUPFAM" id="SSF48452">
    <property type="entry name" value="TPR-like"/>
    <property type="match status" value="1"/>
</dbReference>
<evidence type="ECO:0000259" key="1">
    <source>
        <dbReference type="PROSITE" id="PS50943"/>
    </source>
</evidence>
<dbReference type="GO" id="GO:0003677">
    <property type="term" value="F:DNA binding"/>
    <property type="evidence" value="ECO:0007669"/>
    <property type="project" value="InterPro"/>
</dbReference>
<sequence length="571" mass="62777">MPSSAKKEHEYKTASLTGSLPHSYQIAGAIVMALDISDEILTGKTAKRYYSGININEFDRKQIYLALGRRLLSSGIVPASPILAQDHISMMQVTALSLIHLAKKWDSLLARIESRSGKVEGYRQATLSFCRLFIIDIALRISAWARLTGLAPPGPASFAWANSNGAGKLLRSTLSTAGITREQFGARVGVTPVSIDNWLDGKIRPSLKNVVNLAEALEVLVPGTFRQTWQKRLQREFTLGYLGDMIASVTGREAVVGLTTSLQRFTRILHEDIDSSLLKQSDGQEILARLLRNGVDAPESRALLLTLVSRENDDKWKRDILASMTSWGLRFEEIAISSAAPHASAGLAQALPAAALINEKRDGTGEDIERLAATSALQPQDYMRVVSGDLSLIIEFFTKGIEDRRKIVKAHPTSPRAHMELGSYLGMISRYLRDDHLMVEAIQECKIAAALCPGWDTPLVESGIILGNAGRYADALAELDMAANTMGAVTPHLANCRGYVLLQLKRCEEALRDFETVIQTRPDFGSALDDAAHCAFLIGDRLKAIRYAKMARKYGVSSSFSEWRRGSYDKM</sequence>
<proteinExistence type="predicted"/>
<accession>A0A328ET90</accession>
<dbReference type="Proteomes" id="UP000248786">
    <property type="component" value="Unassembled WGS sequence"/>
</dbReference>
<dbReference type="SMART" id="SM00530">
    <property type="entry name" value="HTH_XRE"/>
    <property type="match status" value="1"/>
</dbReference>
<comment type="caution">
    <text evidence="2">The sequence shown here is derived from an EMBL/GenBank/DDBJ whole genome shotgun (WGS) entry which is preliminary data.</text>
</comment>
<dbReference type="Pfam" id="PF01381">
    <property type="entry name" value="HTH_3"/>
    <property type="match status" value="1"/>
</dbReference>
<dbReference type="SUPFAM" id="SSF47413">
    <property type="entry name" value="lambda repressor-like DNA-binding domains"/>
    <property type="match status" value="1"/>
</dbReference>
<evidence type="ECO:0000313" key="3">
    <source>
        <dbReference type="Proteomes" id="UP000248786"/>
    </source>
</evidence>
<dbReference type="CDD" id="cd00093">
    <property type="entry name" value="HTH_XRE"/>
    <property type="match status" value="1"/>
</dbReference>
<feature type="domain" description="HTH cro/C1-type" evidence="1">
    <location>
        <begin position="177"/>
        <end position="225"/>
    </location>
</feature>
<dbReference type="AlphaFoldDB" id="A0A328ET90"/>
<gene>
    <name evidence="2" type="ORF">C1G86_0935</name>
</gene>
<dbReference type="Gene3D" id="1.25.40.10">
    <property type="entry name" value="Tetratricopeptide repeat domain"/>
    <property type="match status" value="1"/>
</dbReference>
<protein>
    <recommendedName>
        <fullName evidence="1">HTH cro/C1-type domain-containing protein</fullName>
    </recommendedName>
</protein>
<dbReference type="InterPro" id="IPR011990">
    <property type="entry name" value="TPR-like_helical_dom_sf"/>
</dbReference>
<dbReference type="InterPro" id="IPR001387">
    <property type="entry name" value="Cro/C1-type_HTH"/>
</dbReference>
<reference evidence="2 3" key="1">
    <citation type="submission" date="2018-05" db="EMBL/GenBank/DDBJ databases">
        <title>Draft genome sequences of Dehalococcoides mccartyi strains RC and KS.</title>
        <authorList>
            <person name="Higgins S.A."/>
            <person name="Padilla-Crespo E."/>
            <person name="Loeffler F.E."/>
        </authorList>
    </citation>
    <scope>NUCLEOTIDE SEQUENCE [LARGE SCALE GENOMIC DNA]</scope>
    <source>
        <strain evidence="2 3">KS</strain>
    </source>
</reference>
<evidence type="ECO:0000313" key="2">
    <source>
        <dbReference type="EMBL" id="RAL70559.1"/>
    </source>
</evidence>
<dbReference type="Gene3D" id="1.10.260.40">
    <property type="entry name" value="lambda repressor-like DNA-binding domains"/>
    <property type="match status" value="1"/>
</dbReference>
<dbReference type="InterPro" id="IPR010982">
    <property type="entry name" value="Lambda_DNA-bd_dom_sf"/>
</dbReference>
<name>A0A328ET90_9CHLR</name>
<dbReference type="EMBL" id="QGLD01000009">
    <property type="protein sequence ID" value="RAL70559.1"/>
    <property type="molecule type" value="Genomic_DNA"/>
</dbReference>
<dbReference type="PROSITE" id="PS50943">
    <property type="entry name" value="HTH_CROC1"/>
    <property type="match status" value="1"/>
</dbReference>